<dbReference type="InterPro" id="IPR001757">
    <property type="entry name" value="P_typ_ATPase"/>
</dbReference>
<dbReference type="Pfam" id="PF00122">
    <property type="entry name" value="E1-E2_ATPase"/>
    <property type="match status" value="1"/>
</dbReference>
<feature type="transmembrane region" description="Helical" evidence="10">
    <location>
        <begin position="684"/>
        <end position="703"/>
    </location>
</feature>
<dbReference type="InterPro" id="IPR023214">
    <property type="entry name" value="HAD_sf"/>
</dbReference>
<evidence type="ECO:0000256" key="9">
    <source>
        <dbReference type="ARBA" id="ARBA00047308"/>
    </source>
</evidence>
<evidence type="ECO:0000256" key="3">
    <source>
        <dbReference type="ARBA" id="ARBA00022692"/>
    </source>
</evidence>
<feature type="domain" description="P-type ATPase A" evidence="12">
    <location>
        <begin position="233"/>
        <end position="331"/>
    </location>
</feature>
<dbReference type="STRING" id="644282.Deba_0546"/>
<dbReference type="EMBL" id="CP002085">
    <property type="protein sequence ID" value="ADK83918.1"/>
    <property type="molecule type" value="Genomic_DNA"/>
</dbReference>
<dbReference type="SUPFAM" id="SSF81665">
    <property type="entry name" value="Calcium ATPase, transmembrane domain M"/>
    <property type="match status" value="1"/>
</dbReference>
<keyword evidence="6 10" id="KW-1133">Transmembrane helix</keyword>
<dbReference type="InterPro" id="IPR044492">
    <property type="entry name" value="P_typ_ATPase_HD_dom"/>
</dbReference>
<evidence type="ECO:0000256" key="11">
    <source>
        <dbReference type="SAM" id="MobiDB-lite"/>
    </source>
</evidence>
<evidence type="ECO:0000256" key="5">
    <source>
        <dbReference type="ARBA" id="ARBA00022967"/>
    </source>
</evidence>
<proteinExistence type="inferred from homology"/>
<dbReference type="PROSITE" id="PS01229">
    <property type="entry name" value="COF_2"/>
    <property type="match status" value="1"/>
</dbReference>
<evidence type="ECO:0000256" key="10">
    <source>
        <dbReference type="RuleBase" id="RU362081"/>
    </source>
</evidence>
<dbReference type="InterPro" id="IPR059000">
    <property type="entry name" value="ATPase_P-type_domA"/>
</dbReference>
<dbReference type="Pfam" id="PF00702">
    <property type="entry name" value="Hydrolase"/>
    <property type="match status" value="1"/>
</dbReference>
<keyword evidence="5" id="KW-1278">Translocase</keyword>
<evidence type="ECO:0000256" key="6">
    <source>
        <dbReference type="ARBA" id="ARBA00022989"/>
    </source>
</evidence>
<evidence type="ECO:0000256" key="7">
    <source>
        <dbReference type="ARBA" id="ARBA00023136"/>
    </source>
</evidence>
<keyword evidence="10" id="KW-0067">ATP-binding</keyword>
<dbReference type="HOGENOM" id="CLU_001771_6_3_7"/>
<comment type="similarity">
    <text evidence="2 10">Belongs to the cation transport ATPase (P-type) (TC 3.A.3) family. Type IB subfamily.</text>
</comment>
<evidence type="ECO:0000256" key="8">
    <source>
        <dbReference type="ARBA" id="ARBA00039097"/>
    </source>
</evidence>
<dbReference type="InterPro" id="IPR023299">
    <property type="entry name" value="ATPase_P-typ_cyto_dom_N"/>
</dbReference>
<dbReference type="Gene3D" id="3.40.50.1000">
    <property type="entry name" value="HAD superfamily/HAD-like"/>
    <property type="match status" value="1"/>
</dbReference>
<dbReference type="Gene3D" id="3.40.1110.10">
    <property type="entry name" value="Calcium-transporting ATPase, cytoplasmic domain N"/>
    <property type="match status" value="1"/>
</dbReference>
<dbReference type="InterPro" id="IPR023298">
    <property type="entry name" value="ATPase_P-typ_TM_dom_sf"/>
</dbReference>
<evidence type="ECO:0000313" key="13">
    <source>
        <dbReference type="EMBL" id="ADK83918.1"/>
    </source>
</evidence>
<name>E1QED2_DESB2</name>
<dbReference type="Pfam" id="PF19991">
    <property type="entry name" value="HMA_2"/>
    <property type="match status" value="1"/>
</dbReference>
<dbReference type="SFLD" id="SFLDF00027">
    <property type="entry name" value="p-type_atpase"/>
    <property type="match status" value="1"/>
</dbReference>
<dbReference type="NCBIfam" id="TIGR01525">
    <property type="entry name" value="ATPase-IB_hvy"/>
    <property type="match status" value="1"/>
</dbReference>
<keyword evidence="10" id="KW-1003">Cell membrane</keyword>
<dbReference type="InterPro" id="IPR008250">
    <property type="entry name" value="ATPase_P-typ_transduc_dom_A_sf"/>
</dbReference>
<dbReference type="GO" id="GO:0016463">
    <property type="term" value="F:P-type zinc transporter activity"/>
    <property type="evidence" value="ECO:0007669"/>
    <property type="project" value="UniProtKB-EC"/>
</dbReference>
<dbReference type="SUPFAM" id="SSF56784">
    <property type="entry name" value="HAD-like"/>
    <property type="match status" value="1"/>
</dbReference>
<organism evidence="13 14">
    <name type="scientific">Desulfarculus baarsii (strain ATCC 33931 / DSM 2075 / LMG 7858 / VKM B-1802 / 2st14)</name>
    <dbReference type="NCBI Taxonomy" id="644282"/>
    <lineage>
        <taxon>Bacteria</taxon>
        <taxon>Pseudomonadati</taxon>
        <taxon>Thermodesulfobacteriota</taxon>
        <taxon>Desulfarculia</taxon>
        <taxon>Desulfarculales</taxon>
        <taxon>Desulfarculaceae</taxon>
        <taxon>Desulfarculus</taxon>
    </lineage>
</organism>
<evidence type="ECO:0000256" key="4">
    <source>
        <dbReference type="ARBA" id="ARBA00022723"/>
    </source>
</evidence>
<evidence type="ECO:0000313" key="14">
    <source>
        <dbReference type="Proteomes" id="UP000009047"/>
    </source>
</evidence>
<dbReference type="GO" id="GO:0016887">
    <property type="term" value="F:ATP hydrolysis activity"/>
    <property type="evidence" value="ECO:0007669"/>
    <property type="project" value="InterPro"/>
</dbReference>
<dbReference type="InterPro" id="IPR036412">
    <property type="entry name" value="HAD-like_sf"/>
</dbReference>
<dbReference type="PROSITE" id="PS00154">
    <property type="entry name" value="ATPASE_E1_E2"/>
    <property type="match status" value="1"/>
</dbReference>
<sequence>MPVDIEAMAPIQIKHSLPGRLRLHARALRRRPQACRLAVEFLQSIDGVLWVRCNPAIGGLVLAFRPAELTPERIIQALGGLWGLNAPARCRPAKPPAGQAPACPACQSDSADLEQADISTPRRRFLSIGAVLAVTALRSRLLGAVVAQGLFSPLGLIAAAFALPLAAKGLRELLKGRPGLDSLLGGACLAAALSGQAMAALEILFIDSGAEWLRAWVTQRSRRAIAEILEITSHHTFMIVDGVEVEVAVEAVQPGDVVVVHGGEKIPVDGVVVEGHALLDESSINGRAELADRSAGDQVFAGTMARQGVVKIRAQRVGDQTYLARILALVESSLQNRAPVEQVADRLGRATMRLGLTATALTLLLTGSFWRAFSVLLVMACPCATVLAASSALSMAINNAARRRVLIKGGRYLEELSQTRVICFDKTGTLTDTQPILREIFSYCELDDDQIVELAHAAELHQHHPIAGAIQREAARRGLRRREHAVCQYHLGRGVEAKVAGQDILVGNHKLMEQCGVDVEPARRDALHMTDRGRTVLYLARDGHLAALLAISNRTRPEAPAMLAGLRRLGFERIAMITGDELCTARGLADELGMDVCCYSVMPEEKAELVRAERQRGGKVVMVGDGINDALALAEADVGLAMGAGGSELAIEAADIAMVDDNLASVVFVCALSRQTMRVIGQNFWIATGSNIGGLILGALGLLSPVAAGMLHMAHTAGVLANSARLLRFAPPALATPEQPGPEPVVAPSAAPATDNELAA</sequence>
<feature type="transmembrane region" description="Helical" evidence="10">
    <location>
        <begin position="183"/>
        <end position="206"/>
    </location>
</feature>
<keyword evidence="10" id="KW-0547">Nucleotide-binding</keyword>
<comment type="catalytic activity">
    <reaction evidence="9">
        <text>Zn(2+)(in) + ATP + H2O = Zn(2+)(out) + ADP + phosphate + H(+)</text>
        <dbReference type="Rhea" id="RHEA:20621"/>
        <dbReference type="ChEBI" id="CHEBI:15377"/>
        <dbReference type="ChEBI" id="CHEBI:15378"/>
        <dbReference type="ChEBI" id="CHEBI:29105"/>
        <dbReference type="ChEBI" id="CHEBI:30616"/>
        <dbReference type="ChEBI" id="CHEBI:43474"/>
        <dbReference type="ChEBI" id="CHEBI:456216"/>
        <dbReference type="EC" id="7.2.2.12"/>
    </reaction>
</comment>
<dbReference type="GO" id="GO:0005886">
    <property type="term" value="C:plasma membrane"/>
    <property type="evidence" value="ECO:0007669"/>
    <property type="project" value="UniProtKB-SubCell"/>
</dbReference>
<dbReference type="InterPro" id="IPR051014">
    <property type="entry name" value="Cation_Transport_ATPase_IB"/>
</dbReference>
<dbReference type="eggNOG" id="COG2217">
    <property type="taxonomic scope" value="Bacteria"/>
</dbReference>
<dbReference type="KEGG" id="dbr:Deba_0546"/>
<feature type="transmembrane region" description="Helical" evidence="10">
    <location>
        <begin position="376"/>
        <end position="397"/>
    </location>
</feature>
<keyword evidence="4 10" id="KW-0479">Metal-binding</keyword>
<feature type="region of interest" description="Disordered" evidence="11">
    <location>
        <begin position="736"/>
        <end position="760"/>
    </location>
</feature>
<dbReference type="SUPFAM" id="SSF81653">
    <property type="entry name" value="Calcium ATPase, transduction domain A"/>
    <property type="match status" value="1"/>
</dbReference>
<evidence type="ECO:0000259" key="12">
    <source>
        <dbReference type="Pfam" id="PF00122"/>
    </source>
</evidence>
<dbReference type="GO" id="GO:0046872">
    <property type="term" value="F:metal ion binding"/>
    <property type="evidence" value="ECO:0007669"/>
    <property type="project" value="UniProtKB-KW"/>
</dbReference>
<dbReference type="SFLD" id="SFLDG00002">
    <property type="entry name" value="C1.7:_P-type_atpase_like"/>
    <property type="match status" value="1"/>
</dbReference>
<reference evidence="13 14" key="1">
    <citation type="journal article" date="2010" name="Stand. Genomic Sci.">
        <title>Complete genome sequence of Desulfarculus baarsii type strain (2st14).</title>
        <authorList>
            <person name="Sun H."/>
            <person name="Spring S."/>
            <person name="Lapidus A."/>
            <person name="Davenport K."/>
            <person name="Del Rio T.G."/>
            <person name="Tice H."/>
            <person name="Nolan M."/>
            <person name="Copeland A."/>
            <person name="Cheng J.F."/>
            <person name="Lucas S."/>
            <person name="Tapia R."/>
            <person name="Goodwin L."/>
            <person name="Pitluck S."/>
            <person name="Ivanova N."/>
            <person name="Pagani I."/>
            <person name="Mavromatis K."/>
            <person name="Ovchinnikova G."/>
            <person name="Pati A."/>
            <person name="Chen A."/>
            <person name="Palaniappan K."/>
            <person name="Hauser L."/>
            <person name="Chang Y.J."/>
            <person name="Jeffries C.D."/>
            <person name="Detter J.C."/>
            <person name="Han C."/>
            <person name="Rohde M."/>
            <person name="Brambilla E."/>
            <person name="Goker M."/>
            <person name="Woyke T."/>
            <person name="Bristow J."/>
            <person name="Eisen J.A."/>
            <person name="Markowitz V."/>
            <person name="Hugenholtz P."/>
            <person name="Kyrpides N.C."/>
            <person name="Klenk H.P."/>
            <person name="Land M."/>
        </authorList>
    </citation>
    <scope>NUCLEOTIDE SEQUENCE [LARGE SCALE GENOMIC DNA]</scope>
    <source>
        <strain evidence="14">ATCC 33931 / DSM 2075 / LMG 7858 / VKM B-1802 / 2st14</strain>
    </source>
</reference>
<keyword evidence="14" id="KW-1185">Reference proteome</keyword>
<dbReference type="Gene3D" id="2.70.150.10">
    <property type="entry name" value="Calcium-transporting ATPase, cytoplasmic transduction domain A"/>
    <property type="match status" value="1"/>
</dbReference>
<protein>
    <recommendedName>
        <fullName evidence="8">P-type Zn(2+) transporter</fullName>
        <ecNumber evidence="8">7.2.2.12</ecNumber>
    </recommendedName>
</protein>
<dbReference type="PANTHER" id="PTHR48085:SF5">
    <property type="entry name" value="CADMIUM_ZINC-TRANSPORTING ATPASE HMA4-RELATED"/>
    <property type="match status" value="1"/>
</dbReference>
<dbReference type="SFLD" id="SFLDS00003">
    <property type="entry name" value="Haloacid_Dehalogenase"/>
    <property type="match status" value="1"/>
</dbReference>
<dbReference type="InterPro" id="IPR018303">
    <property type="entry name" value="ATPase_P-typ_P_site"/>
</dbReference>
<comment type="subcellular location">
    <subcellularLocation>
        <location evidence="10">Cell membrane</location>
    </subcellularLocation>
    <subcellularLocation>
        <location evidence="1">Membrane</location>
    </subcellularLocation>
</comment>
<dbReference type="GO" id="GO:0005524">
    <property type="term" value="F:ATP binding"/>
    <property type="evidence" value="ECO:0007669"/>
    <property type="project" value="UniProtKB-UniRule"/>
</dbReference>
<dbReference type="EC" id="7.2.2.12" evidence="8"/>
<keyword evidence="3 10" id="KW-0812">Transmembrane</keyword>
<dbReference type="Proteomes" id="UP000009047">
    <property type="component" value="Chromosome"/>
</dbReference>
<gene>
    <name evidence="13" type="ordered locus">Deba_0546</name>
</gene>
<dbReference type="AlphaFoldDB" id="E1QED2"/>
<accession>E1QED2</accession>
<dbReference type="InterPro" id="IPR027256">
    <property type="entry name" value="P-typ_ATPase_IB"/>
</dbReference>
<feature type="transmembrane region" description="Helical" evidence="10">
    <location>
        <begin position="354"/>
        <end position="370"/>
    </location>
</feature>
<dbReference type="PANTHER" id="PTHR48085">
    <property type="entry name" value="CADMIUM/ZINC-TRANSPORTING ATPASE HMA2-RELATED"/>
    <property type="match status" value="1"/>
</dbReference>
<dbReference type="PRINTS" id="PR00120">
    <property type="entry name" value="HATPASE"/>
</dbReference>
<dbReference type="NCBIfam" id="TIGR01494">
    <property type="entry name" value="ATPase_P-type"/>
    <property type="match status" value="1"/>
</dbReference>
<feature type="transmembrane region" description="Helical" evidence="10">
    <location>
        <begin position="141"/>
        <end position="163"/>
    </location>
</feature>
<keyword evidence="7 10" id="KW-0472">Membrane</keyword>
<evidence type="ECO:0000256" key="2">
    <source>
        <dbReference type="ARBA" id="ARBA00006024"/>
    </source>
</evidence>
<evidence type="ECO:0000256" key="1">
    <source>
        <dbReference type="ARBA" id="ARBA00004370"/>
    </source>
</evidence>
<dbReference type="PRINTS" id="PR00119">
    <property type="entry name" value="CATATPASE"/>
</dbReference>